<dbReference type="PANTHER" id="PTHR21310:SF41">
    <property type="entry name" value="3'-PHOSPHOTRANSFERASE, PUTATIVE-RELATED"/>
    <property type="match status" value="1"/>
</dbReference>
<evidence type="ECO:0000256" key="5">
    <source>
        <dbReference type="ARBA" id="ARBA00022840"/>
    </source>
</evidence>
<comment type="similarity">
    <text evidence="1">Belongs to the aminoglycoside phosphotransferase family.</text>
</comment>
<dbReference type="Gene3D" id="3.90.1200.10">
    <property type="match status" value="1"/>
</dbReference>
<dbReference type="InterPro" id="IPR002575">
    <property type="entry name" value="Aminoglycoside_PTrfase"/>
</dbReference>
<dbReference type="InterPro" id="IPR051678">
    <property type="entry name" value="AGP_Transferase"/>
</dbReference>
<dbReference type="OrthoDB" id="3806873at2"/>
<sequence length="243" mass="25759">MAAFDDWDRVTIGHSAAVVRRSPDGRSYVKSATGVERTALAAEHDRLTWLATTPVGAPRVLDWVDGSDEAGAAVRVSHLVTCALPGVPGSSVPRTDAARAVRGMVELLAALHALSPADCPFDRRLAVTVPLARAAGSPPAVVVDAPILDRVRAAEPADLAVCHGDLCLPNFHLDPGTLRPTGVLDVGRLGVADRHLDLALLHRSMADVRLNPAFGPARARELAEATGADPERLTFYRVLDLYL</sequence>
<keyword evidence="8" id="KW-0460">Magnesium</keyword>
<accession>A0A3N2D192</accession>
<feature type="binding site" evidence="8">
    <location>
        <position position="170"/>
    </location>
    <ligand>
        <name>Mg(2+)</name>
        <dbReference type="ChEBI" id="CHEBI:18420"/>
    </ligand>
</feature>
<dbReference type="GO" id="GO:0046872">
    <property type="term" value="F:metal ion binding"/>
    <property type="evidence" value="ECO:0007669"/>
    <property type="project" value="UniProtKB-KW"/>
</dbReference>
<dbReference type="InterPro" id="IPR024165">
    <property type="entry name" value="Kan/Strep_kinase"/>
</dbReference>
<evidence type="ECO:0000313" key="11">
    <source>
        <dbReference type="Proteomes" id="UP000275356"/>
    </source>
</evidence>
<organism evidence="10 11">
    <name type="scientific">Salana multivorans</name>
    <dbReference type="NCBI Taxonomy" id="120377"/>
    <lineage>
        <taxon>Bacteria</taxon>
        <taxon>Bacillati</taxon>
        <taxon>Actinomycetota</taxon>
        <taxon>Actinomycetes</taxon>
        <taxon>Micrococcales</taxon>
        <taxon>Beutenbergiaceae</taxon>
        <taxon>Salana</taxon>
    </lineage>
</organism>
<dbReference type="GO" id="GO:0005524">
    <property type="term" value="F:ATP binding"/>
    <property type="evidence" value="ECO:0007669"/>
    <property type="project" value="UniProtKB-KW"/>
</dbReference>
<evidence type="ECO:0000256" key="3">
    <source>
        <dbReference type="ARBA" id="ARBA00022741"/>
    </source>
</evidence>
<evidence type="ECO:0000256" key="7">
    <source>
        <dbReference type="PIRSR" id="PIRSR000706-1"/>
    </source>
</evidence>
<dbReference type="Gene3D" id="3.30.200.20">
    <property type="entry name" value="Phosphorylase Kinase, domain 1"/>
    <property type="match status" value="1"/>
</dbReference>
<keyword evidence="11" id="KW-1185">Reference proteome</keyword>
<dbReference type="Proteomes" id="UP000275356">
    <property type="component" value="Unassembled WGS sequence"/>
</dbReference>
<dbReference type="GO" id="GO:0046677">
    <property type="term" value="P:response to antibiotic"/>
    <property type="evidence" value="ECO:0007669"/>
    <property type="project" value="UniProtKB-KW"/>
</dbReference>
<dbReference type="SUPFAM" id="SSF56112">
    <property type="entry name" value="Protein kinase-like (PK-like)"/>
    <property type="match status" value="1"/>
</dbReference>
<evidence type="ECO:0000256" key="4">
    <source>
        <dbReference type="ARBA" id="ARBA00022777"/>
    </source>
</evidence>
<keyword evidence="4 10" id="KW-0418">Kinase</keyword>
<feature type="binding site" evidence="8">
    <location>
        <position position="185"/>
    </location>
    <ligand>
        <name>Mg(2+)</name>
        <dbReference type="ChEBI" id="CHEBI:18420"/>
    </ligand>
</feature>
<keyword evidence="8" id="KW-0479">Metal-binding</keyword>
<dbReference type="EMBL" id="RKHQ01000002">
    <property type="protein sequence ID" value="ROR93536.1"/>
    <property type="molecule type" value="Genomic_DNA"/>
</dbReference>
<dbReference type="Pfam" id="PF01636">
    <property type="entry name" value="APH"/>
    <property type="match status" value="1"/>
</dbReference>
<dbReference type="AlphaFoldDB" id="A0A3N2D192"/>
<reference evidence="10 11" key="1">
    <citation type="submission" date="2018-11" db="EMBL/GenBank/DDBJ databases">
        <title>Sequencing the genomes of 1000 actinobacteria strains.</title>
        <authorList>
            <person name="Klenk H.-P."/>
        </authorList>
    </citation>
    <scope>NUCLEOTIDE SEQUENCE [LARGE SCALE GENOMIC DNA]</scope>
    <source>
        <strain evidence="10 11">DSM 13521</strain>
    </source>
</reference>
<dbReference type="PANTHER" id="PTHR21310">
    <property type="entry name" value="AMINOGLYCOSIDE PHOSPHOTRANSFERASE-RELATED-RELATED"/>
    <property type="match status" value="1"/>
</dbReference>
<protein>
    <submittedName>
        <fullName evidence="10">Kanamycin kinase/streptomycin 3'-kinase</fullName>
    </submittedName>
</protein>
<name>A0A3N2D192_9MICO</name>
<proteinExistence type="inferred from homology"/>
<gene>
    <name evidence="10" type="ORF">EDD28_2952</name>
</gene>
<keyword evidence="2" id="KW-0808">Transferase</keyword>
<dbReference type="RefSeq" id="WP_123740482.1">
    <property type="nucleotide sequence ID" value="NZ_CALFQU010000035.1"/>
</dbReference>
<feature type="domain" description="Aminoglycoside phosphotransferase" evidence="9">
    <location>
        <begin position="10"/>
        <end position="235"/>
    </location>
</feature>
<evidence type="ECO:0000256" key="8">
    <source>
        <dbReference type="PIRSR" id="PIRSR000706-2"/>
    </source>
</evidence>
<dbReference type="GO" id="GO:0016773">
    <property type="term" value="F:phosphotransferase activity, alcohol group as acceptor"/>
    <property type="evidence" value="ECO:0007669"/>
    <property type="project" value="InterPro"/>
</dbReference>
<keyword evidence="3" id="KW-0547">Nucleotide-binding</keyword>
<evidence type="ECO:0000313" key="10">
    <source>
        <dbReference type="EMBL" id="ROR93536.1"/>
    </source>
</evidence>
<comment type="caution">
    <text evidence="10">The sequence shown here is derived from an EMBL/GenBank/DDBJ whole genome shotgun (WGS) entry which is preliminary data.</text>
</comment>
<evidence type="ECO:0000256" key="6">
    <source>
        <dbReference type="ARBA" id="ARBA00023251"/>
    </source>
</evidence>
<dbReference type="CDD" id="cd05150">
    <property type="entry name" value="APH"/>
    <property type="match status" value="1"/>
</dbReference>
<keyword evidence="5" id="KW-0067">ATP-binding</keyword>
<keyword evidence="6" id="KW-0046">Antibiotic resistance</keyword>
<dbReference type="PIRSF" id="PIRSF000706">
    <property type="entry name" value="Kanamycin_kin"/>
    <property type="match status" value="1"/>
</dbReference>
<feature type="active site" description="Proton acceptor" evidence="7">
    <location>
        <position position="165"/>
    </location>
</feature>
<dbReference type="GO" id="GO:0016301">
    <property type="term" value="F:kinase activity"/>
    <property type="evidence" value="ECO:0007669"/>
    <property type="project" value="UniProtKB-KW"/>
</dbReference>
<evidence type="ECO:0000259" key="9">
    <source>
        <dbReference type="Pfam" id="PF01636"/>
    </source>
</evidence>
<dbReference type="InterPro" id="IPR011009">
    <property type="entry name" value="Kinase-like_dom_sf"/>
</dbReference>
<evidence type="ECO:0000256" key="2">
    <source>
        <dbReference type="ARBA" id="ARBA00022679"/>
    </source>
</evidence>
<evidence type="ECO:0000256" key="1">
    <source>
        <dbReference type="ARBA" id="ARBA00006219"/>
    </source>
</evidence>